<evidence type="ECO:0000313" key="4">
    <source>
        <dbReference type="Proteomes" id="UP001058974"/>
    </source>
</evidence>
<name>A0A9D5GYN9_PEA</name>
<sequence>MAPQGVNLPLAFTGQEAIWQKVFKEKFNMSISDLDDFFGGPAFLTWSPFSGNVPAALKYIFPSAKITRLGNWFSVKSDPKWTCTYLHDATDPLFVEIGKAFVEQQLQEYGRSSHIYNCDTFDENTPSVDDPEYISSLGATIFKGMQSGDNDAIWLMQGWLFSYDPFWRPPQMKALLHSVPVGNLLVLDLFAEVKPIWITSEQFYGVPYIWSMLHNFAGNIEMYGILDVVASGPIEARTSVNSTMHNKIDVKVWVDLYLILSARSRSKHGCFGWCNFNPTVGKHSLLSFSPPKLPLPSQNHTCNQINACFRDIDAVADSQKGVKENGRIKKLPGQPFVKFSQFGGYVTLDKLSGSAFYYYFVEAHQSKETLPLLLWLNGGPGCSSLAYGTMQESGPFRVNSDGKTLHQNRYSWNYAAKCFVLGVSSWNKAAYDVNKVYDFSSSDNLTAECNSIQLLISSPLIIAMSFKFFLLLLLLQCISLKKSSLVSSISGVNCKLSFSPATPMAQPAVAILSQEPRNLWKQSYGKLGLQGDARILLPIGVNDTVIPI</sequence>
<evidence type="ECO:0000313" key="3">
    <source>
        <dbReference type="EMBL" id="KAI5446101.1"/>
    </source>
</evidence>
<evidence type="ECO:0000259" key="2">
    <source>
        <dbReference type="Pfam" id="PF05089"/>
    </source>
</evidence>
<dbReference type="EMBL" id="JAMSHJ010000001">
    <property type="protein sequence ID" value="KAI5446101.1"/>
    <property type="molecule type" value="Genomic_DNA"/>
</dbReference>
<organism evidence="3 4">
    <name type="scientific">Pisum sativum</name>
    <name type="common">Garden pea</name>
    <name type="synonym">Lathyrus oleraceus</name>
    <dbReference type="NCBI Taxonomy" id="3888"/>
    <lineage>
        <taxon>Eukaryota</taxon>
        <taxon>Viridiplantae</taxon>
        <taxon>Streptophyta</taxon>
        <taxon>Embryophyta</taxon>
        <taxon>Tracheophyta</taxon>
        <taxon>Spermatophyta</taxon>
        <taxon>Magnoliopsida</taxon>
        <taxon>eudicotyledons</taxon>
        <taxon>Gunneridae</taxon>
        <taxon>Pentapetalae</taxon>
        <taxon>rosids</taxon>
        <taxon>fabids</taxon>
        <taxon>Fabales</taxon>
        <taxon>Fabaceae</taxon>
        <taxon>Papilionoideae</taxon>
        <taxon>50 kb inversion clade</taxon>
        <taxon>NPAAA clade</taxon>
        <taxon>Hologalegina</taxon>
        <taxon>IRL clade</taxon>
        <taxon>Fabeae</taxon>
        <taxon>Lathyrus</taxon>
    </lineage>
</organism>
<dbReference type="AlphaFoldDB" id="A0A9D5GYN9"/>
<dbReference type="PANTHER" id="PTHR12872">
    <property type="entry name" value="ALPHA-N-ACETYLGLUCOSAMINIDASE"/>
    <property type="match status" value="1"/>
</dbReference>
<dbReference type="Gene3D" id="3.20.20.80">
    <property type="entry name" value="Glycosidases"/>
    <property type="match status" value="2"/>
</dbReference>
<dbReference type="Gramene" id="Psat01G0408400-T1">
    <property type="protein sequence ID" value="KAI5446101.1"/>
    <property type="gene ID" value="KIW84_014084"/>
</dbReference>
<dbReference type="InterPro" id="IPR001563">
    <property type="entry name" value="Peptidase_S10"/>
</dbReference>
<dbReference type="Pfam" id="PF00450">
    <property type="entry name" value="Peptidase_S10"/>
    <property type="match status" value="1"/>
</dbReference>
<accession>A0A9D5GYN9</accession>
<dbReference type="PANTHER" id="PTHR12872:SF3">
    <property type="entry name" value="ALPHA-N-ACETYLGLUCOSAMINIDASE"/>
    <property type="match status" value="1"/>
</dbReference>
<comment type="similarity">
    <text evidence="1">Belongs to the peptidase S10 family.</text>
</comment>
<gene>
    <name evidence="3" type="ORF">KIW84_014084</name>
</gene>
<dbReference type="InterPro" id="IPR007781">
    <property type="entry name" value="NAGLU"/>
</dbReference>
<protein>
    <recommendedName>
        <fullName evidence="2">Alpha-N-acetylglucosaminidase tim-barrel domain-containing protein</fullName>
    </recommendedName>
</protein>
<reference evidence="3 4" key="1">
    <citation type="journal article" date="2022" name="Nat. Genet.">
        <title>Improved pea reference genome and pan-genome highlight genomic features and evolutionary characteristics.</title>
        <authorList>
            <person name="Yang T."/>
            <person name="Liu R."/>
            <person name="Luo Y."/>
            <person name="Hu S."/>
            <person name="Wang D."/>
            <person name="Wang C."/>
            <person name="Pandey M.K."/>
            <person name="Ge S."/>
            <person name="Xu Q."/>
            <person name="Li N."/>
            <person name="Li G."/>
            <person name="Huang Y."/>
            <person name="Saxena R.K."/>
            <person name="Ji Y."/>
            <person name="Li M."/>
            <person name="Yan X."/>
            <person name="He Y."/>
            <person name="Liu Y."/>
            <person name="Wang X."/>
            <person name="Xiang C."/>
            <person name="Varshney R.K."/>
            <person name="Ding H."/>
            <person name="Gao S."/>
            <person name="Zong X."/>
        </authorList>
    </citation>
    <scope>NUCLEOTIDE SEQUENCE [LARGE SCALE GENOMIC DNA]</scope>
    <source>
        <strain evidence="3 4">cv. Zhongwan 6</strain>
    </source>
</reference>
<proteinExistence type="inferred from homology"/>
<dbReference type="Gene3D" id="3.40.50.1820">
    <property type="entry name" value="alpha/beta hydrolase"/>
    <property type="match status" value="1"/>
</dbReference>
<dbReference type="Pfam" id="PF05089">
    <property type="entry name" value="NAGLU"/>
    <property type="match status" value="2"/>
</dbReference>
<dbReference type="Proteomes" id="UP001058974">
    <property type="component" value="Chromosome 1"/>
</dbReference>
<feature type="domain" description="Alpha-N-acetylglucosaminidase tim-barrel" evidence="2">
    <location>
        <begin position="1"/>
        <end position="47"/>
    </location>
</feature>
<dbReference type="GO" id="GO:0006508">
    <property type="term" value="P:proteolysis"/>
    <property type="evidence" value="ECO:0007669"/>
    <property type="project" value="InterPro"/>
</dbReference>
<feature type="domain" description="Alpha-N-acetylglucosaminidase tim-barrel" evidence="2">
    <location>
        <begin position="49"/>
        <end position="244"/>
    </location>
</feature>
<comment type="caution">
    <text evidence="3">The sequence shown here is derived from an EMBL/GenBank/DDBJ whole genome shotgun (WGS) entry which is preliminary data.</text>
</comment>
<keyword evidence="4" id="KW-1185">Reference proteome</keyword>
<evidence type="ECO:0000256" key="1">
    <source>
        <dbReference type="ARBA" id="ARBA00009431"/>
    </source>
</evidence>
<dbReference type="SUPFAM" id="SSF53474">
    <property type="entry name" value="alpha/beta-Hydrolases"/>
    <property type="match status" value="1"/>
</dbReference>
<dbReference type="InterPro" id="IPR029058">
    <property type="entry name" value="AB_hydrolase_fold"/>
</dbReference>
<dbReference type="InterPro" id="IPR024733">
    <property type="entry name" value="NAGLU_tim-barrel"/>
</dbReference>
<dbReference type="GO" id="GO:0004185">
    <property type="term" value="F:serine-type carboxypeptidase activity"/>
    <property type="evidence" value="ECO:0007669"/>
    <property type="project" value="InterPro"/>
</dbReference>